<name>A0ABW1A552_9ACTN</name>
<protein>
    <submittedName>
        <fullName evidence="3">DUF4132 domain-containing protein</fullName>
    </submittedName>
</protein>
<comment type="caution">
    <text evidence="3">The sequence shown here is derived from an EMBL/GenBank/DDBJ whole genome shotgun (WGS) entry which is preliminary data.</text>
</comment>
<dbReference type="InterPro" id="IPR025406">
    <property type="entry name" value="DUF4132"/>
</dbReference>
<dbReference type="RefSeq" id="WP_378285527.1">
    <property type="nucleotide sequence ID" value="NZ_JBHSON010000046.1"/>
</dbReference>
<dbReference type="Proteomes" id="UP001596074">
    <property type="component" value="Unassembled WGS sequence"/>
</dbReference>
<proteinExistence type="predicted"/>
<accession>A0ABW1A552</accession>
<feature type="region of interest" description="Disordered" evidence="1">
    <location>
        <begin position="16"/>
        <end position="37"/>
    </location>
</feature>
<dbReference type="Pfam" id="PF13569">
    <property type="entry name" value="DUF4132"/>
    <property type="match status" value="1"/>
</dbReference>
<keyword evidence="4" id="KW-1185">Reference proteome</keyword>
<evidence type="ECO:0000256" key="1">
    <source>
        <dbReference type="SAM" id="MobiDB-lite"/>
    </source>
</evidence>
<feature type="domain" description="DUF4132" evidence="2">
    <location>
        <begin position="857"/>
        <end position="1038"/>
    </location>
</feature>
<organism evidence="3 4">
    <name type="scientific">Actinomadura rugatobispora</name>
    <dbReference type="NCBI Taxonomy" id="1994"/>
    <lineage>
        <taxon>Bacteria</taxon>
        <taxon>Bacillati</taxon>
        <taxon>Actinomycetota</taxon>
        <taxon>Actinomycetes</taxon>
        <taxon>Streptosporangiales</taxon>
        <taxon>Thermomonosporaceae</taxon>
        <taxon>Actinomadura</taxon>
    </lineage>
</organism>
<evidence type="ECO:0000259" key="2">
    <source>
        <dbReference type="Pfam" id="PF13569"/>
    </source>
</evidence>
<reference evidence="4" key="1">
    <citation type="journal article" date="2019" name="Int. J. Syst. Evol. Microbiol.">
        <title>The Global Catalogue of Microorganisms (GCM) 10K type strain sequencing project: providing services to taxonomists for standard genome sequencing and annotation.</title>
        <authorList>
            <consortium name="The Broad Institute Genomics Platform"/>
            <consortium name="The Broad Institute Genome Sequencing Center for Infectious Disease"/>
            <person name="Wu L."/>
            <person name="Ma J."/>
        </authorList>
    </citation>
    <scope>NUCLEOTIDE SEQUENCE [LARGE SCALE GENOMIC DNA]</scope>
    <source>
        <strain evidence="4">KCTC 42087</strain>
    </source>
</reference>
<dbReference type="EMBL" id="JBHSON010000046">
    <property type="protein sequence ID" value="MFC5749802.1"/>
    <property type="molecule type" value="Genomic_DNA"/>
</dbReference>
<sequence>MNIPDEEIMTVPDSWPAQLHPRRDLGPVPAAEPDAEAADRWRARLDGERAEIEKVLAVVEDADAAEAARAYLDGAADPVGAAVVAGAVLGLDGDAAGSDEEETAARYAEVIDAWAAEHGVAFAACAFTELQGIVVWRGFQGLRQREHATRHPLSGEITALRTERKDDSAERYLRGRRAGRRMRALLAAASDDEYRSAVARLASLRTTPVRRATAAYLVPTELDWVEQWCRERPEEPLLAKGVWTMRFCSLSTPEQLAAMGDSAVLSGEALERPVLTTMAVALGDALAPLLSKASERFNDVDFAVLAAIPGDASFRLLLELAEQSPETGPLRDALRRYPVRTLRRTTRLCSTGGRMGVVASDVLDTWARTEPDLLRATADKLGSGARDLVHSSLETTRRFPEAAADVLPRMLVAPAWTRRSELAKPVTISGLKAPDEVTIHWTDGARQNWAEADIKEWIGHYGVAPGWDRIWRPGDWRDSGIVLPLVFAQAPLEVAQPLLAEWDTTEGHRVPNAIKRTVARFEMEVYPHVLRGARHNSRSFGEFLLPYRSAEVAALMADWFVRLKAVRKTAAAWLEWHGTAAARLLVPAALGKAGPARQAAEAALRHIAAVHGDETVPAAAREHGERAAAALQAFLATDPLDVLPPTVPATPGWLDPASLPQVALRDRRTRLPDDSVAHLLTTLALSPLDAPHPGLRIVRETCDPASLAAFSWAVFRAWRTNGMPARTNWAFTQLGLLGDDDTARRLTPLLREWPGEGGHARAVTGLDVLAALGTDTALMCLDQIAQRVRYKGLKTKAIERIGQIAERLGLTTDQLADRLVPALDLDAGGALTLDYGPRTFTIGFDEALRPQVTDQAGRLRTSLPKPGAKDDAQLAPAAYRRFAQLKKDVRAIAAHLVHRLERAMADRRRWTPEEFTELFARHPLTRHVARRLVWLATTEETTRTFRIAEDLTPADAADDAFALPAGARIGIAHPLDLGGDLATWAQIFADYEITQPFPQLSRDTHRLSDEERSGSRLERFEGLTVPAGVILGLTTRGWERGDPQDAGIEHAFLRPLPEDRYALLHLDPGFVAADAHAFEEHTLTHAFVSGDRFGTPSGDPVRLGDLDDVTASELLRDLTVLKDAATSA</sequence>
<evidence type="ECO:0000313" key="4">
    <source>
        <dbReference type="Proteomes" id="UP001596074"/>
    </source>
</evidence>
<gene>
    <name evidence="3" type="ORF">ACFPZN_29605</name>
</gene>
<evidence type="ECO:0000313" key="3">
    <source>
        <dbReference type="EMBL" id="MFC5749802.1"/>
    </source>
</evidence>